<reference evidence="5" key="1">
    <citation type="journal article" date="2013" name="BMC Microbiol.">
        <title>Taxonomy and evolution of bacteriochlorophyll a-containing members of the OM60/NOR5 clade of marine gammaproteobacteria: description of Luminiphilus syltensis gen. nov., sp. nov., reclassification of Haliea rubra as Pseudohaliea rubra gen. nov., comb. nov., and emendation of Chromatocurvus halotolerans.</title>
        <authorList>
            <person name="Spring S."/>
            <person name="Riedel T."/>
            <person name="Sproer C."/>
            <person name="Yan S."/>
            <person name="Harder J."/>
            <person name="Fuchs B.M."/>
        </authorList>
    </citation>
    <scope>NUCLEOTIDE SEQUENCE [LARGE SCALE GENOMIC DNA]</scope>
    <source>
        <strain evidence="5">NOR51-B</strain>
    </source>
</reference>
<gene>
    <name evidence="1" type="primary">slyX</name>
    <name evidence="4" type="ORF">NOR51B_1641</name>
</gene>
<protein>
    <recommendedName>
        <fullName evidence="1">Protein SlyX homolog</fullName>
    </recommendedName>
</protein>
<dbReference type="AlphaFoldDB" id="B8KYB8"/>
<dbReference type="HAMAP" id="MF_00715">
    <property type="entry name" value="SlyX"/>
    <property type="match status" value="1"/>
</dbReference>
<dbReference type="HOGENOM" id="CLU_180796_4_1_6"/>
<keyword evidence="2" id="KW-0175">Coiled coil</keyword>
<evidence type="ECO:0000256" key="3">
    <source>
        <dbReference type="SAM" id="MobiDB-lite"/>
    </source>
</evidence>
<dbReference type="Proteomes" id="UP000004699">
    <property type="component" value="Unassembled WGS sequence"/>
</dbReference>
<feature type="region of interest" description="Disordered" evidence="3">
    <location>
        <begin position="53"/>
        <end position="73"/>
    </location>
</feature>
<evidence type="ECO:0000313" key="5">
    <source>
        <dbReference type="Proteomes" id="UP000004699"/>
    </source>
</evidence>
<sequence>MTESDVDKRMSELESQVAFLEDTVAQLDRALANQQRVAEEQAIQLRELHRRLLEQGSRADSGPGEQDAPPPHY</sequence>
<proteinExistence type="inferred from homology"/>
<dbReference type="Gene3D" id="1.20.5.300">
    <property type="match status" value="1"/>
</dbReference>
<dbReference type="EMBL" id="DS999411">
    <property type="protein sequence ID" value="EED35694.1"/>
    <property type="molecule type" value="Genomic_DNA"/>
</dbReference>
<feature type="coiled-coil region" evidence="2">
    <location>
        <begin position="10"/>
        <end position="51"/>
    </location>
</feature>
<dbReference type="OrthoDB" id="8606883at2"/>
<organism evidence="4 5">
    <name type="scientific">Luminiphilus syltensis NOR5-1B</name>
    <dbReference type="NCBI Taxonomy" id="565045"/>
    <lineage>
        <taxon>Bacteria</taxon>
        <taxon>Pseudomonadati</taxon>
        <taxon>Pseudomonadota</taxon>
        <taxon>Gammaproteobacteria</taxon>
        <taxon>Cellvibrionales</taxon>
        <taxon>Halieaceae</taxon>
        <taxon>Luminiphilus</taxon>
    </lineage>
</organism>
<comment type="similarity">
    <text evidence="1">Belongs to the SlyX family.</text>
</comment>
<dbReference type="InterPro" id="IPR007236">
    <property type="entry name" value="SlyX"/>
</dbReference>
<keyword evidence="5" id="KW-1185">Reference proteome</keyword>
<name>B8KYB8_9GAMM</name>
<dbReference type="PANTHER" id="PTHR36508:SF1">
    <property type="entry name" value="PROTEIN SLYX"/>
    <property type="match status" value="1"/>
</dbReference>
<dbReference type="STRING" id="565045.NOR51B_1641"/>
<dbReference type="RefSeq" id="WP_009020440.1">
    <property type="nucleotide sequence ID" value="NZ_DS999411.1"/>
</dbReference>
<dbReference type="Pfam" id="PF04102">
    <property type="entry name" value="SlyX"/>
    <property type="match status" value="1"/>
</dbReference>
<evidence type="ECO:0000256" key="1">
    <source>
        <dbReference type="HAMAP-Rule" id="MF_00715"/>
    </source>
</evidence>
<evidence type="ECO:0000256" key="2">
    <source>
        <dbReference type="SAM" id="Coils"/>
    </source>
</evidence>
<evidence type="ECO:0000313" key="4">
    <source>
        <dbReference type="EMBL" id="EED35694.1"/>
    </source>
</evidence>
<dbReference type="PANTHER" id="PTHR36508">
    <property type="entry name" value="PROTEIN SLYX"/>
    <property type="match status" value="1"/>
</dbReference>
<accession>B8KYB8</accession>